<dbReference type="Gene3D" id="2.80.10.50">
    <property type="match status" value="1"/>
</dbReference>
<evidence type="ECO:0000313" key="2">
    <source>
        <dbReference type="EMBL" id="MBF9133772.1"/>
    </source>
</evidence>
<evidence type="ECO:0000313" key="3">
    <source>
        <dbReference type="Proteomes" id="UP000638560"/>
    </source>
</evidence>
<feature type="domain" description="Alpha-L-arabinofuranosidase B arabinose-binding" evidence="1">
    <location>
        <begin position="75"/>
        <end position="165"/>
    </location>
</feature>
<keyword evidence="3" id="KW-1185">Reference proteome</keyword>
<accession>A0ABS0H5Q2</accession>
<dbReference type="PROSITE" id="PS51318">
    <property type="entry name" value="TAT"/>
    <property type="match status" value="1"/>
</dbReference>
<gene>
    <name evidence="2" type="ORF">I0C86_33280</name>
</gene>
<dbReference type="InterPro" id="IPR007934">
    <property type="entry name" value="AbfB_ABD"/>
</dbReference>
<dbReference type="InterPro" id="IPR006311">
    <property type="entry name" value="TAT_signal"/>
</dbReference>
<protein>
    <submittedName>
        <fullName evidence="2">AbfB domain-containing protein</fullName>
    </submittedName>
</protein>
<dbReference type="InterPro" id="IPR019546">
    <property type="entry name" value="TAT_signal_bac_arc"/>
</dbReference>
<name>A0ABS0H5Q2_9ACTN</name>
<organism evidence="2 3">
    <name type="scientific">Plantactinospora alkalitolerans</name>
    <dbReference type="NCBI Taxonomy" id="2789879"/>
    <lineage>
        <taxon>Bacteria</taxon>
        <taxon>Bacillati</taxon>
        <taxon>Actinomycetota</taxon>
        <taxon>Actinomycetes</taxon>
        <taxon>Micromonosporales</taxon>
        <taxon>Micromonosporaceae</taxon>
        <taxon>Plantactinospora</taxon>
    </lineage>
</organism>
<dbReference type="EMBL" id="JADPUN010000291">
    <property type="protein sequence ID" value="MBF9133772.1"/>
    <property type="molecule type" value="Genomic_DNA"/>
</dbReference>
<comment type="caution">
    <text evidence="2">The sequence shown here is derived from an EMBL/GenBank/DDBJ whole genome shotgun (WGS) entry which is preliminary data.</text>
</comment>
<dbReference type="NCBIfam" id="TIGR01409">
    <property type="entry name" value="TAT_signal_seq"/>
    <property type="match status" value="1"/>
</dbReference>
<sequence length="167" mass="18427">MSRFRHRRPPVVASIRSRLRKVSIVVVTRRALLKAAAASGGLSAVSVVGLPGTAWAANTGATTDGGLVSRWGTPSWVRLKFSNLPDYFVRHYAYALRLDPDDGSSTYRADATFYPTAGLADPAWTSFRSFNFPDRHLRHANYLLRIDPLNASSSEADRQDATFRITS</sequence>
<dbReference type="SUPFAM" id="SSF110221">
    <property type="entry name" value="AbfB domain"/>
    <property type="match status" value="1"/>
</dbReference>
<evidence type="ECO:0000259" key="1">
    <source>
        <dbReference type="Pfam" id="PF05270"/>
    </source>
</evidence>
<dbReference type="Proteomes" id="UP000638560">
    <property type="component" value="Unassembled WGS sequence"/>
</dbReference>
<dbReference type="Pfam" id="PF05270">
    <property type="entry name" value="AbfB"/>
    <property type="match status" value="1"/>
</dbReference>
<dbReference type="InterPro" id="IPR036195">
    <property type="entry name" value="AbfB_ABD_sf"/>
</dbReference>
<proteinExistence type="predicted"/>
<reference evidence="2 3" key="1">
    <citation type="submission" date="2020-11" db="EMBL/GenBank/DDBJ databases">
        <title>A novel isolate from a Black sea contaminated sediment with potential to produce alkanes: Plantactinospora alkalitolerans sp. nov.</title>
        <authorList>
            <person name="Carro L."/>
            <person name="Veyisoglu A."/>
            <person name="Guven K."/>
            <person name="Schumann P."/>
            <person name="Klenk H.-P."/>
            <person name="Sahin N."/>
        </authorList>
    </citation>
    <scope>NUCLEOTIDE SEQUENCE [LARGE SCALE GENOMIC DNA]</scope>
    <source>
        <strain evidence="2 3">S1510</strain>
    </source>
</reference>